<dbReference type="GO" id="GO:0005829">
    <property type="term" value="C:cytosol"/>
    <property type="evidence" value="ECO:0007669"/>
    <property type="project" value="TreeGrafter"/>
</dbReference>
<dbReference type="AlphaFoldDB" id="A0AAE0SKI6"/>
<dbReference type="Pfam" id="PF01234">
    <property type="entry name" value="NNMT_PNMT_TEMT"/>
    <property type="match status" value="1"/>
</dbReference>
<reference evidence="5" key="3">
    <citation type="submission" date="2023-05" db="EMBL/GenBank/DDBJ databases">
        <authorList>
            <person name="Smith C.H."/>
        </authorList>
    </citation>
    <scope>NUCLEOTIDE SEQUENCE</scope>
    <source>
        <strain evidence="5">CHS0354</strain>
        <tissue evidence="5">Mantle</tissue>
    </source>
</reference>
<dbReference type="GO" id="GO:0008170">
    <property type="term" value="F:N-methyltransferase activity"/>
    <property type="evidence" value="ECO:0007669"/>
    <property type="project" value="TreeGrafter"/>
</dbReference>
<evidence type="ECO:0000256" key="2">
    <source>
        <dbReference type="ARBA" id="ARBA00022603"/>
    </source>
</evidence>
<comment type="similarity">
    <text evidence="1">Belongs to the class I-like SAM-binding methyltransferase superfamily. NNMT/PNMT/TEMT family.</text>
</comment>
<keyword evidence="6" id="KW-1185">Reference proteome</keyword>
<evidence type="ECO:0000313" key="6">
    <source>
        <dbReference type="Proteomes" id="UP001195483"/>
    </source>
</evidence>
<reference evidence="5" key="1">
    <citation type="journal article" date="2021" name="Genome Biol. Evol.">
        <title>A High-Quality Reference Genome for a Parasitic Bivalve with Doubly Uniparental Inheritance (Bivalvia: Unionida).</title>
        <authorList>
            <person name="Smith C.H."/>
        </authorList>
    </citation>
    <scope>NUCLEOTIDE SEQUENCE</scope>
    <source>
        <strain evidence="5">CHS0354</strain>
    </source>
</reference>
<dbReference type="InterPro" id="IPR029063">
    <property type="entry name" value="SAM-dependent_MTases_sf"/>
</dbReference>
<dbReference type="PANTHER" id="PTHR10867:SF17">
    <property type="entry name" value="NICOTINAMIDE N-METHYLTRANSFERASE"/>
    <property type="match status" value="1"/>
</dbReference>
<dbReference type="PROSITE" id="PS51681">
    <property type="entry name" value="SAM_MT_NNMT_PNMT_TEMT"/>
    <property type="match status" value="1"/>
</dbReference>
<comment type="caution">
    <text evidence="5">The sequence shown here is derived from an EMBL/GenBank/DDBJ whole genome shotgun (WGS) entry which is preliminary data.</text>
</comment>
<organism evidence="5 6">
    <name type="scientific">Potamilus streckersoni</name>
    <dbReference type="NCBI Taxonomy" id="2493646"/>
    <lineage>
        <taxon>Eukaryota</taxon>
        <taxon>Metazoa</taxon>
        <taxon>Spiralia</taxon>
        <taxon>Lophotrochozoa</taxon>
        <taxon>Mollusca</taxon>
        <taxon>Bivalvia</taxon>
        <taxon>Autobranchia</taxon>
        <taxon>Heteroconchia</taxon>
        <taxon>Palaeoheterodonta</taxon>
        <taxon>Unionida</taxon>
        <taxon>Unionoidea</taxon>
        <taxon>Unionidae</taxon>
        <taxon>Ambleminae</taxon>
        <taxon>Lampsilini</taxon>
        <taxon>Potamilus</taxon>
    </lineage>
</organism>
<dbReference type="Proteomes" id="UP001195483">
    <property type="component" value="Unassembled WGS sequence"/>
</dbReference>
<protein>
    <submittedName>
        <fullName evidence="5">Uncharacterized protein</fullName>
    </submittedName>
</protein>
<evidence type="ECO:0000313" key="5">
    <source>
        <dbReference type="EMBL" id="KAK3593403.1"/>
    </source>
</evidence>
<evidence type="ECO:0000256" key="4">
    <source>
        <dbReference type="ARBA" id="ARBA00022691"/>
    </source>
</evidence>
<keyword evidence="2" id="KW-0489">Methyltransferase</keyword>
<keyword evidence="3" id="KW-0808">Transferase</keyword>
<evidence type="ECO:0000256" key="3">
    <source>
        <dbReference type="ARBA" id="ARBA00022679"/>
    </source>
</evidence>
<sequence>MSGPLISDNYSTPGEVHTTVCIEYVIKLTDPNNVSSSSYIRFRRKSYVSWNSVYNLDFYVQLRVGRAISRVEVLDIGTDPMPHTAFCAAPWIQEITLSDFSQKNLEFIQKWKDEKINLMGLVLEYLVQSDKSSRTVEERQDELRKKIKNTLLSVTSQSPILSLPLLWMALSSMPLRHHCA</sequence>
<name>A0AAE0SKI6_9BIVA</name>
<gene>
    <name evidence="5" type="ORF">CHS0354_021982</name>
</gene>
<evidence type="ECO:0000256" key="1">
    <source>
        <dbReference type="ARBA" id="ARBA00007996"/>
    </source>
</evidence>
<keyword evidence="4" id="KW-0949">S-adenosyl-L-methionine</keyword>
<dbReference type="Gene3D" id="3.40.50.150">
    <property type="entry name" value="Vaccinia Virus protein VP39"/>
    <property type="match status" value="1"/>
</dbReference>
<accession>A0AAE0SKI6</accession>
<proteinExistence type="inferred from homology"/>
<dbReference type="PANTHER" id="PTHR10867">
    <property type="entry name" value="NNMT/PNMT/TEMT FAMILY MEMBER"/>
    <property type="match status" value="1"/>
</dbReference>
<dbReference type="GO" id="GO:0032259">
    <property type="term" value="P:methylation"/>
    <property type="evidence" value="ECO:0007669"/>
    <property type="project" value="UniProtKB-KW"/>
</dbReference>
<dbReference type="InterPro" id="IPR000940">
    <property type="entry name" value="NNMT_TEMT_trans"/>
</dbReference>
<dbReference type="EMBL" id="JAEAOA010001332">
    <property type="protein sequence ID" value="KAK3593403.1"/>
    <property type="molecule type" value="Genomic_DNA"/>
</dbReference>
<reference evidence="5" key="2">
    <citation type="journal article" date="2021" name="Genome Biol. Evol.">
        <title>Developing a high-quality reference genome for a parasitic bivalve with doubly uniparental inheritance (Bivalvia: Unionida).</title>
        <authorList>
            <person name="Smith C.H."/>
        </authorList>
    </citation>
    <scope>NUCLEOTIDE SEQUENCE</scope>
    <source>
        <strain evidence="5">CHS0354</strain>
        <tissue evidence="5">Mantle</tissue>
    </source>
</reference>